<evidence type="ECO:0000313" key="1">
    <source>
        <dbReference type="EMBL" id="GGZ67065.1"/>
    </source>
</evidence>
<reference evidence="2" key="1">
    <citation type="journal article" date="2019" name="Int. J. Syst. Evol. Microbiol.">
        <title>The Global Catalogue of Microorganisms (GCM) 10K type strain sequencing project: providing services to taxonomists for standard genome sequencing and annotation.</title>
        <authorList>
            <consortium name="The Broad Institute Genomics Platform"/>
            <consortium name="The Broad Institute Genome Sequencing Center for Infectious Disease"/>
            <person name="Wu L."/>
            <person name="Ma J."/>
        </authorList>
    </citation>
    <scope>NUCLEOTIDE SEQUENCE [LARGE SCALE GENOMIC DNA]</scope>
    <source>
        <strain evidence="2">KCTC 22558</strain>
    </source>
</reference>
<organism evidence="1 2">
    <name type="scientific">Cognatilysobacter xinjiangensis</name>
    <dbReference type="NCBI Taxonomy" id="546892"/>
    <lineage>
        <taxon>Bacteria</taxon>
        <taxon>Pseudomonadati</taxon>
        <taxon>Pseudomonadota</taxon>
        <taxon>Gammaproteobacteria</taxon>
        <taxon>Lysobacterales</taxon>
        <taxon>Lysobacteraceae</taxon>
        <taxon>Cognatilysobacter</taxon>
    </lineage>
</organism>
<dbReference type="EMBL" id="BMXY01000003">
    <property type="protein sequence ID" value="GGZ67065.1"/>
    <property type="molecule type" value="Genomic_DNA"/>
</dbReference>
<keyword evidence="2" id="KW-1185">Reference proteome</keyword>
<protein>
    <recommendedName>
        <fullName evidence="3">Group 4 capsule polysaccharide lipoprotein gfcB, YjbF</fullName>
    </recommendedName>
</protein>
<name>A0ABQ3C668_9GAMM</name>
<gene>
    <name evidence="1" type="ORF">GCM10008101_21540</name>
</gene>
<dbReference type="RefSeq" id="WP_189449799.1">
    <property type="nucleotide sequence ID" value="NZ_BMXY01000003.1"/>
</dbReference>
<evidence type="ECO:0008006" key="3">
    <source>
        <dbReference type="Google" id="ProtNLM"/>
    </source>
</evidence>
<comment type="caution">
    <text evidence="1">The sequence shown here is derived from an EMBL/GenBank/DDBJ whole genome shotgun (WGS) entry which is preliminary data.</text>
</comment>
<evidence type="ECO:0000313" key="2">
    <source>
        <dbReference type="Proteomes" id="UP000643403"/>
    </source>
</evidence>
<proteinExistence type="predicted"/>
<dbReference type="Proteomes" id="UP000643403">
    <property type="component" value="Unassembled WGS sequence"/>
</dbReference>
<sequence length="216" mass="23619">MRGRSLAILAAIVLAGWWFSPVGPARRSARAAVPVGEVHCPMPPTITGERPPLQSDVPGDVGPFRLQAATLRPLAGFSLQARVLSRRDYESGREADLSPTDLALGWGRMNDDAVLDRLDISQSGRWYHYRWSGDAPIPAAEMLRSSANMHLIPANEAVARALDEVDTDDRVRIDGWLVDAEAADGWRWRSSLSREDSGDGACEVIYVCSLRRIAGS</sequence>
<accession>A0ABQ3C668</accession>